<dbReference type="Gene3D" id="1.10.10.10">
    <property type="entry name" value="Winged helix-like DNA-binding domain superfamily/Winged helix DNA-binding domain"/>
    <property type="match status" value="1"/>
</dbReference>
<dbReference type="EMBL" id="CP030918">
    <property type="protein sequence ID" value="AXC49592.1"/>
    <property type="molecule type" value="Genomic_DNA"/>
</dbReference>
<accession>A0A344PJN7</accession>
<gene>
    <name evidence="3" type="ORF">DRW48_07710</name>
</gene>
<reference evidence="4" key="1">
    <citation type="submission" date="2018-07" db="EMBL/GenBank/DDBJ databases">
        <title>Genome sequencing of Paracoccus sp. SC2-6.</title>
        <authorList>
            <person name="Heo J."/>
            <person name="Kim S.-J."/>
            <person name="Kwon S.-W."/>
        </authorList>
    </citation>
    <scope>NUCLEOTIDE SEQUENCE [LARGE SCALE GENOMIC DNA]</scope>
    <source>
        <strain evidence="4">SC2-6</strain>
    </source>
</reference>
<dbReference type="Proteomes" id="UP000252023">
    <property type="component" value="Chromosome"/>
</dbReference>
<dbReference type="GO" id="GO:0003700">
    <property type="term" value="F:DNA-binding transcription factor activity"/>
    <property type="evidence" value="ECO:0007669"/>
    <property type="project" value="InterPro"/>
</dbReference>
<dbReference type="InterPro" id="IPR039422">
    <property type="entry name" value="MarR/SlyA-like"/>
</dbReference>
<dbReference type="PANTHER" id="PTHR33164">
    <property type="entry name" value="TRANSCRIPTIONAL REGULATOR, MARR FAMILY"/>
    <property type="match status" value="1"/>
</dbReference>
<evidence type="ECO:0000313" key="4">
    <source>
        <dbReference type="Proteomes" id="UP000252023"/>
    </source>
</evidence>
<evidence type="ECO:0000259" key="2">
    <source>
        <dbReference type="SMART" id="SM00347"/>
    </source>
</evidence>
<dbReference type="KEGG" id="pars:DRW48_07710"/>
<feature type="region of interest" description="Disordered" evidence="1">
    <location>
        <begin position="173"/>
        <end position="226"/>
    </location>
</feature>
<dbReference type="OrthoDB" id="8635520at2"/>
<proteinExistence type="predicted"/>
<keyword evidence="4" id="KW-1185">Reference proteome</keyword>
<dbReference type="SMART" id="SM00347">
    <property type="entry name" value="HTH_MARR"/>
    <property type="match status" value="1"/>
</dbReference>
<dbReference type="GO" id="GO:0006950">
    <property type="term" value="P:response to stress"/>
    <property type="evidence" value="ECO:0007669"/>
    <property type="project" value="TreeGrafter"/>
</dbReference>
<feature type="compositionally biased region" description="Low complexity" evidence="1">
    <location>
        <begin position="178"/>
        <end position="191"/>
    </location>
</feature>
<organism evidence="3 4">
    <name type="scientific">Paracoccus suum</name>
    <dbReference type="NCBI Taxonomy" id="2259340"/>
    <lineage>
        <taxon>Bacteria</taxon>
        <taxon>Pseudomonadati</taxon>
        <taxon>Pseudomonadota</taxon>
        <taxon>Alphaproteobacteria</taxon>
        <taxon>Rhodobacterales</taxon>
        <taxon>Paracoccaceae</taxon>
        <taxon>Paracoccus</taxon>
    </lineage>
</organism>
<evidence type="ECO:0000256" key="1">
    <source>
        <dbReference type="SAM" id="MobiDB-lite"/>
    </source>
</evidence>
<dbReference type="SUPFAM" id="SSF46785">
    <property type="entry name" value="Winged helix' DNA-binding domain"/>
    <property type="match status" value="1"/>
</dbReference>
<dbReference type="Pfam" id="PF12802">
    <property type="entry name" value="MarR_2"/>
    <property type="match status" value="1"/>
</dbReference>
<dbReference type="InterPro" id="IPR000835">
    <property type="entry name" value="HTH_MarR-typ"/>
</dbReference>
<feature type="domain" description="HTH marR-type" evidence="2">
    <location>
        <begin position="52"/>
        <end position="151"/>
    </location>
</feature>
<protein>
    <recommendedName>
        <fullName evidence="2">HTH marR-type domain-containing protein</fullName>
    </recommendedName>
</protein>
<dbReference type="RefSeq" id="WP_114075907.1">
    <property type="nucleotide sequence ID" value="NZ_CP030918.1"/>
</dbReference>
<dbReference type="AlphaFoldDB" id="A0A344PJN7"/>
<sequence>MQRTDHSHTGTPHGHDDGQPEARGRSHVDAADVRRIVGFVALVSASFDGALRQLDPSLTLSQYAALEAINRAGRLRPFRLASQQRISRQLAWQTCKRLESLGLVAFEGMEAGKRGVEVTATPAGAAHLDGIASLLDRLAERLGEPGAKGERFEPHPTRRGLRLLAHAAGALQDEAETAAGADSPDAPAESPAPRRKRVTPQPPPAPEGGAMPWKDPAPIRTKFDHE</sequence>
<dbReference type="InterPro" id="IPR036388">
    <property type="entry name" value="WH-like_DNA-bd_sf"/>
</dbReference>
<dbReference type="InterPro" id="IPR036390">
    <property type="entry name" value="WH_DNA-bd_sf"/>
</dbReference>
<name>A0A344PJN7_9RHOB</name>
<feature type="region of interest" description="Disordered" evidence="1">
    <location>
        <begin position="1"/>
        <end position="27"/>
    </location>
</feature>
<dbReference type="PANTHER" id="PTHR33164:SF43">
    <property type="entry name" value="HTH-TYPE TRANSCRIPTIONAL REPRESSOR YETL"/>
    <property type="match status" value="1"/>
</dbReference>
<evidence type="ECO:0000313" key="3">
    <source>
        <dbReference type="EMBL" id="AXC49592.1"/>
    </source>
</evidence>